<evidence type="ECO:0000256" key="1">
    <source>
        <dbReference type="SAM" id="MobiDB-lite"/>
    </source>
</evidence>
<accession>A0AB40C0T9</accession>
<feature type="compositionally biased region" description="Basic and acidic residues" evidence="1">
    <location>
        <begin position="108"/>
        <end position="129"/>
    </location>
</feature>
<dbReference type="InterPro" id="IPR008480">
    <property type="entry name" value="DUF761_pln"/>
</dbReference>
<dbReference type="AlphaFoldDB" id="A0AB40C0T9"/>
<name>A0AB40C0T9_DIOCR</name>
<keyword evidence="4" id="KW-1185">Reference proteome</keyword>
<dbReference type="PANTHER" id="PTHR33098:SF109">
    <property type="entry name" value="OS07G0563400 PROTEIN"/>
    <property type="match status" value="1"/>
</dbReference>
<keyword evidence="2" id="KW-0472">Membrane</keyword>
<reference evidence="5" key="1">
    <citation type="submission" date="2025-08" db="UniProtKB">
        <authorList>
            <consortium name="RefSeq"/>
        </authorList>
    </citation>
    <scope>IDENTIFICATION</scope>
</reference>
<keyword evidence="2" id="KW-0812">Transmembrane</keyword>
<dbReference type="RefSeq" id="XP_039132808.1">
    <property type="nucleotide sequence ID" value="XM_039276874.1"/>
</dbReference>
<dbReference type="Pfam" id="PF14364">
    <property type="entry name" value="DUF4408"/>
    <property type="match status" value="1"/>
</dbReference>
<organism evidence="4 5">
    <name type="scientific">Dioscorea cayennensis subsp. rotundata</name>
    <name type="common">White Guinea yam</name>
    <name type="synonym">Dioscorea rotundata</name>
    <dbReference type="NCBI Taxonomy" id="55577"/>
    <lineage>
        <taxon>Eukaryota</taxon>
        <taxon>Viridiplantae</taxon>
        <taxon>Streptophyta</taxon>
        <taxon>Embryophyta</taxon>
        <taxon>Tracheophyta</taxon>
        <taxon>Spermatophyta</taxon>
        <taxon>Magnoliopsida</taxon>
        <taxon>Liliopsida</taxon>
        <taxon>Dioscoreales</taxon>
        <taxon>Dioscoreaceae</taxon>
        <taxon>Dioscorea</taxon>
    </lineage>
</organism>
<sequence>MADLLRRRSAALWVARLAVLLAGAVSAAALARTSLPYSLALLSSLPRAWSSFRSWLSPPYLFAAIHFIIIVIWKLSDKKQSSRDADPQSKPRDLLSRKPSAELWTEIRADPLESDSRSPDPVVEQEKSSDGSCVTDESLENETMDATWKAIMEAAASPARPQLRKSETWERTDRAPATEATREPVFRHSATFKESSGWRGREVLMMGHEELDQRFEAFIRMNREEMRLQREESNKRYLEMVNGVP</sequence>
<dbReference type="GeneID" id="120269610"/>
<evidence type="ECO:0000256" key="2">
    <source>
        <dbReference type="SAM" id="Phobius"/>
    </source>
</evidence>
<keyword evidence="2" id="KW-1133">Transmembrane helix</keyword>
<evidence type="ECO:0000259" key="3">
    <source>
        <dbReference type="Pfam" id="PF14364"/>
    </source>
</evidence>
<dbReference type="PANTHER" id="PTHR33098">
    <property type="entry name" value="COTTON FIBER (DUF761)"/>
    <property type="match status" value="1"/>
</dbReference>
<feature type="compositionally biased region" description="Basic and acidic residues" evidence="1">
    <location>
        <begin position="164"/>
        <end position="181"/>
    </location>
</feature>
<dbReference type="Pfam" id="PF05553">
    <property type="entry name" value="DUF761"/>
    <property type="match status" value="1"/>
</dbReference>
<proteinExistence type="predicted"/>
<evidence type="ECO:0000313" key="5">
    <source>
        <dbReference type="RefSeq" id="XP_039132808.1"/>
    </source>
</evidence>
<dbReference type="Proteomes" id="UP001515500">
    <property type="component" value="Chromosome 2"/>
</dbReference>
<dbReference type="InterPro" id="IPR025520">
    <property type="entry name" value="DUF4408"/>
</dbReference>
<feature type="domain" description="DUF4408" evidence="3">
    <location>
        <begin position="46"/>
        <end position="76"/>
    </location>
</feature>
<feature type="transmembrane region" description="Helical" evidence="2">
    <location>
        <begin position="55"/>
        <end position="73"/>
    </location>
</feature>
<gene>
    <name evidence="5" type="primary">LOC120269610</name>
</gene>
<protein>
    <submittedName>
        <fullName evidence="5">Uncharacterized protein LOC120269610</fullName>
    </submittedName>
</protein>
<feature type="region of interest" description="Disordered" evidence="1">
    <location>
        <begin position="156"/>
        <end position="181"/>
    </location>
</feature>
<feature type="region of interest" description="Disordered" evidence="1">
    <location>
        <begin position="108"/>
        <end position="139"/>
    </location>
</feature>
<evidence type="ECO:0000313" key="4">
    <source>
        <dbReference type="Proteomes" id="UP001515500"/>
    </source>
</evidence>